<evidence type="ECO:0000313" key="3">
    <source>
        <dbReference type="Proteomes" id="UP001154078"/>
    </source>
</evidence>
<evidence type="ECO:0000256" key="1">
    <source>
        <dbReference type="SAM" id="Coils"/>
    </source>
</evidence>
<dbReference type="PANTHER" id="PTHR37162">
    <property type="entry name" value="HAT FAMILY DIMERISATION DOMAINCONTAINING PROTEIN-RELATED"/>
    <property type="match status" value="1"/>
</dbReference>
<dbReference type="InterPro" id="IPR012337">
    <property type="entry name" value="RNaseH-like_sf"/>
</dbReference>
<gene>
    <name evidence="2" type="ORF">MELIAE_LOCUS12023</name>
</gene>
<proteinExistence type="predicted"/>
<keyword evidence="3" id="KW-1185">Reference proteome</keyword>
<feature type="coiled-coil region" evidence="1">
    <location>
        <begin position="606"/>
        <end position="647"/>
    </location>
</feature>
<organism evidence="2 3">
    <name type="scientific">Brassicogethes aeneus</name>
    <name type="common">Rape pollen beetle</name>
    <name type="synonym">Meligethes aeneus</name>
    <dbReference type="NCBI Taxonomy" id="1431903"/>
    <lineage>
        <taxon>Eukaryota</taxon>
        <taxon>Metazoa</taxon>
        <taxon>Ecdysozoa</taxon>
        <taxon>Arthropoda</taxon>
        <taxon>Hexapoda</taxon>
        <taxon>Insecta</taxon>
        <taxon>Pterygota</taxon>
        <taxon>Neoptera</taxon>
        <taxon>Endopterygota</taxon>
        <taxon>Coleoptera</taxon>
        <taxon>Polyphaga</taxon>
        <taxon>Cucujiformia</taxon>
        <taxon>Nitidulidae</taxon>
        <taxon>Meligethinae</taxon>
        <taxon>Brassicogethes</taxon>
    </lineage>
</organism>
<keyword evidence="1" id="KW-0175">Coiled coil</keyword>
<sequence>MSVRRCYFKTDWLTDPNFNLWVEECKSNSSVIFCKICKKNVDISNMGVSALKSHMKSVKHIKLTTAINSTTNVAQYFQNHQLSNSSLGIEKPSSSENKSRVVPEKTLSLQEKGLISEAVLKSEIIWTINMVLKHYSFNSSKNNGKLFSAMFPDSEIAKSFACGATKMAYTLCFGISPFIKEKLLSKIRKSKHFTAYFDGSVDKYLQKDQIDVIIRFWDESQITSRYMSSAFLGHAKASDIIKAIKNEIAELNSQKLLQIGMDGPNVNLKVLKEFVDQRRNENEDYPQLIDIGSCSIHTLHRSFQVAVQETGWDLASILRGLWQIFKDSPARRSDFEEISKNKIFPLKFCATRWTEDVSVAERAIQIWPDVCLFVSSYKDKPRSATSCQSFQTIKKATNDPLLVAKLSFFSFVGGHLKTYLTLYQTDAPMIPFQANDIMELLFSIASLFIKRDILDKMENHKDLCSVDVKDSKNVVLAKDVEIGFSTKKYIKDSLKENKIMQQRLDIFYSNFLQNKNEYVDLWDIIKIILTLSHGQASVERGFSVNKEITVENLSEKALQASRLVYDEYKNKDISKLNFEKELLSHVRSSRMRYQNYLDDEKTKKTEDEKTKKRTKVLEEVNELKKKKIKLEKTVETLNKDADELARNAEKKSDFTLLAKSNAFRNKSKETLLKINSIANNITELSKKIT</sequence>
<dbReference type="OrthoDB" id="6747606at2759"/>
<protein>
    <submittedName>
        <fullName evidence="2">Uncharacterized protein</fullName>
    </submittedName>
</protein>
<name>A0A9P0BH48_BRAAE</name>
<dbReference type="EMBL" id="OV121139">
    <property type="protein sequence ID" value="CAH0563016.1"/>
    <property type="molecule type" value="Genomic_DNA"/>
</dbReference>
<reference evidence="2" key="1">
    <citation type="submission" date="2021-12" db="EMBL/GenBank/DDBJ databases">
        <authorList>
            <person name="King R."/>
        </authorList>
    </citation>
    <scope>NUCLEOTIDE SEQUENCE</scope>
</reference>
<accession>A0A9P0BH48</accession>
<dbReference type="PANTHER" id="PTHR37162:SF11">
    <property type="match status" value="1"/>
</dbReference>
<dbReference type="AlphaFoldDB" id="A0A9P0BH48"/>
<dbReference type="Proteomes" id="UP001154078">
    <property type="component" value="Chromosome 8"/>
</dbReference>
<dbReference type="SUPFAM" id="SSF53098">
    <property type="entry name" value="Ribonuclease H-like"/>
    <property type="match status" value="1"/>
</dbReference>
<evidence type="ECO:0000313" key="2">
    <source>
        <dbReference type="EMBL" id="CAH0563016.1"/>
    </source>
</evidence>